<dbReference type="InterPro" id="IPR000683">
    <property type="entry name" value="Gfo/Idh/MocA-like_OxRdtase_N"/>
</dbReference>
<sequence length="343" mass="36160">MTHDTTPASPAPGARPAAPVRWGVLGTGAIAHRFMTGLRALPDAHVAAVGSRGAATAEEFARTWDIPRAHASYADLAADPQVDVVYVATPHSVHRDAAVLCLEAGRHVLCEKPLAVNAAQAEQMVQAARRARRFLMEAMWTRFAPAMARVRELVAEGAIGEVRMVTATIGGHVPYDPRGRLFAPALAGGALLDVGVYPVALASEFLGEITDVQARAALAPTGVDSQAAVVLTGATGALGLLGCSVEAHIPRRAAVVGTAGSIELADWYCPTGLVLHRAGARPEELEFPHTANGFEYEAAEVQARLRAGDLESPLMSWDESLRIARVLDAVRERVGVAYPGERA</sequence>
<comment type="caution">
    <text evidence="5">The sequence shown here is derived from an EMBL/GenBank/DDBJ whole genome shotgun (WGS) entry which is preliminary data.</text>
</comment>
<keyword evidence="2" id="KW-0560">Oxidoreductase</keyword>
<dbReference type="EMBL" id="JACCFO010000001">
    <property type="protein sequence ID" value="NYI94325.1"/>
    <property type="molecule type" value="Genomic_DNA"/>
</dbReference>
<dbReference type="SUPFAM" id="SSF55347">
    <property type="entry name" value="Glyceraldehyde-3-phosphate dehydrogenase-like, C-terminal domain"/>
    <property type="match status" value="1"/>
</dbReference>
<reference evidence="5 6" key="1">
    <citation type="submission" date="2020-07" db="EMBL/GenBank/DDBJ databases">
        <title>Sequencing the genomes of 1000 actinobacteria strains.</title>
        <authorList>
            <person name="Klenk H.-P."/>
        </authorList>
    </citation>
    <scope>NUCLEOTIDE SEQUENCE [LARGE SCALE GENOMIC DNA]</scope>
    <source>
        <strain evidence="5 6">DSM 45927</strain>
    </source>
</reference>
<dbReference type="Gene3D" id="3.40.50.720">
    <property type="entry name" value="NAD(P)-binding Rossmann-like Domain"/>
    <property type="match status" value="1"/>
</dbReference>
<evidence type="ECO:0000313" key="6">
    <source>
        <dbReference type="Proteomes" id="UP000575985"/>
    </source>
</evidence>
<dbReference type="GO" id="GO:0000166">
    <property type="term" value="F:nucleotide binding"/>
    <property type="evidence" value="ECO:0007669"/>
    <property type="project" value="InterPro"/>
</dbReference>
<proteinExistence type="inferred from homology"/>
<evidence type="ECO:0000256" key="1">
    <source>
        <dbReference type="ARBA" id="ARBA00010928"/>
    </source>
</evidence>
<organism evidence="5 6">
    <name type="scientific">Streptomonospora nanhaiensis</name>
    <dbReference type="NCBI Taxonomy" id="1323731"/>
    <lineage>
        <taxon>Bacteria</taxon>
        <taxon>Bacillati</taxon>
        <taxon>Actinomycetota</taxon>
        <taxon>Actinomycetes</taxon>
        <taxon>Streptosporangiales</taxon>
        <taxon>Nocardiopsidaceae</taxon>
        <taxon>Streptomonospora</taxon>
    </lineage>
</organism>
<name>A0A853BHW0_9ACTN</name>
<evidence type="ECO:0000313" key="5">
    <source>
        <dbReference type="EMBL" id="NYI94325.1"/>
    </source>
</evidence>
<dbReference type="RefSeq" id="WP_308251240.1">
    <property type="nucleotide sequence ID" value="NZ_JACCFO010000001.1"/>
</dbReference>
<dbReference type="Pfam" id="PF01408">
    <property type="entry name" value="GFO_IDH_MocA"/>
    <property type="match status" value="1"/>
</dbReference>
<dbReference type="Pfam" id="PF22725">
    <property type="entry name" value="GFO_IDH_MocA_C3"/>
    <property type="match status" value="1"/>
</dbReference>
<protein>
    <submittedName>
        <fullName evidence="5">Putative dehydrogenase</fullName>
    </submittedName>
</protein>
<gene>
    <name evidence="5" type="ORF">HNR12_000602</name>
</gene>
<keyword evidence="6" id="KW-1185">Reference proteome</keyword>
<dbReference type="AlphaFoldDB" id="A0A853BHW0"/>
<dbReference type="Gene3D" id="3.30.360.10">
    <property type="entry name" value="Dihydrodipicolinate Reductase, domain 2"/>
    <property type="match status" value="1"/>
</dbReference>
<evidence type="ECO:0000256" key="2">
    <source>
        <dbReference type="ARBA" id="ARBA00023002"/>
    </source>
</evidence>
<feature type="domain" description="Gfo/Idh/MocA-like oxidoreductase N-terminal" evidence="3">
    <location>
        <begin position="20"/>
        <end position="136"/>
    </location>
</feature>
<feature type="domain" description="GFO/IDH/MocA-like oxidoreductase" evidence="4">
    <location>
        <begin position="148"/>
        <end position="263"/>
    </location>
</feature>
<evidence type="ECO:0000259" key="4">
    <source>
        <dbReference type="Pfam" id="PF22725"/>
    </source>
</evidence>
<evidence type="ECO:0000259" key="3">
    <source>
        <dbReference type="Pfam" id="PF01408"/>
    </source>
</evidence>
<dbReference type="PANTHER" id="PTHR22604:SF105">
    <property type="entry name" value="TRANS-1,2-DIHYDROBENZENE-1,2-DIOL DEHYDROGENASE"/>
    <property type="match status" value="1"/>
</dbReference>
<dbReference type="GO" id="GO:0016491">
    <property type="term" value="F:oxidoreductase activity"/>
    <property type="evidence" value="ECO:0007669"/>
    <property type="project" value="UniProtKB-KW"/>
</dbReference>
<dbReference type="PANTHER" id="PTHR22604">
    <property type="entry name" value="OXIDOREDUCTASES"/>
    <property type="match status" value="1"/>
</dbReference>
<dbReference type="SUPFAM" id="SSF51735">
    <property type="entry name" value="NAD(P)-binding Rossmann-fold domains"/>
    <property type="match status" value="1"/>
</dbReference>
<dbReference type="Proteomes" id="UP000575985">
    <property type="component" value="Unassembled WGS sequence"/>
</dbReference>
<dbReference type="InterPro" id="IPR050984">
    <property type="entry name" value="Gfo/Idh/MocA_domain"/>
</dbReference>
<comment type="similarity">
    <text evidence="1">Belongs to the Gfo/Idh/MocA family.</text>
</comment>
<accession>A0A853BHW0</accession>
<dbReference type="InterPro" id="IPR036291">
    <property type="entry name" value="NAD(P)-bd_dom_sf"/>
</dbReference>
<dbReference type="InterPro" id="IPR055170">
    <property type="entry name" value="GFO_IDH_MocA-like_dom"/>
</dbReference>